<evidence type="ECO:0000313" key="8">
    <source>
        <dbReference type="Proteomes" id="UP000014760"/>
    </source>
</evidence>
<dbReference type="OrthoDB" id="5970528at2759"/>
<dbReference type="Pfam" id="PF02140">
    <property type="entry name" value="SUEL_Lectin"/>
    <property type="match status" value="1"/>
</dbReference>
<dbReference type="InterPro" id="IPR000859">
    <property type="entry name" value="CUB_dom"/>
</dbReference>
<dbReference type="AlphaFoldDB" id="R7UV07"/>
<feature type="transmembrane region" description="Helical" evidence="3">
    <location>
        <begin position="289"/>
        <end position="311"/>
    </location>
</feature>
<proteinExistence type="predicted"/>
<dbReference type="Gene3D" id="2.60.120.740">
    <property type="match status" value="1"/>
</dbReference>
<keyword evidence="3" id="KW-1133">Transmembrane helix</keyword>
<keyword evidence="3" id="KW-0472">Membrane</keyword>
<feature type="transmembrane region" description="Helical" evidence="3">
    <location>
        <begin position="21"/>
        <end position="39"/>
    </location>
</feature>
<dbReference type="PROSITE" id="PS01180">
    <property type="entry name" value="CUB"/>
    <property type="match status" value="1"/>
</dbReference>
<gene>
    <name evidence="6" type="ORF">CAPTEDRAFT_221826</name>
</gene>
<keyword evidence="3" id="KW-0812">Transmembrane</keyword>
<evidence type="ECO:0000313" key="7">
    <source>
        <dbReference type="EnsemblMetazoa" id="CapteP221826"/>
    </source>
</evidence>
<dbReference type="SUPFAM" id="SSF49854">
    <property type="entry name" value="Spermadhesin, CUB domain"/>
    <property type="match status" value="1"/>
</dbReference>
<organism evidence="6">
    <name type="scientific">Capitella teleta</name>
    <name type="common">Polychaete worm</name>
    <dbReference type="NCBI Taxonomy" id="283909"/>
    <lineage>
        <taxon>Eukaryota</taxon>
        <taxon>Metazoa</taxon>
        <taxon>Spiralia</taxon>
        <taxon>Lophotrochozoa</taxon>
        <taxon>Annelida</taxon>
        <taxon>Polychaeta</taxon>
        <taxon>Sedentaria</taxon>
        <taxon>Scolecida</taxon>
        <taxon>Capitellidae</taxon>
        <taxon>Capitella</taxon>
    </lineage>
</organism>
<reference evidence="8" key="1">
    <citation type="submission" date="2012-12" db="EMBL/GenBank/DDBJ databases">
        <authorList>
            <person name="Hellsten U."/>
            <person name="Grimwood J."/>
            <person name="Chapman J.A."/>
            <person name="Shapiro H."/>
            <person name="Aerts A."/>
            <person name="Otillar R.P."/>
            <person name="Terry A.Y."/>
            <person name="Boore J.L."/>
            <person name="Simakov O."/>
            <person name="Marletaz F."/>
            <person name="Cho S.-J."/>
            <person name="Edsinger-Gonzales E."/>
            <person name="Havlak P."/>
            <person name="Kuo D.-H."/>
            <person name="Larsson T."/>
            <person name="Lv J."/>
            <person name="Arendt D."/>
            <person name="Savage R."/>
            <person name="Osoegawa K."/>
            <person name="de Jong P."/>
            <person name="Lindberg D.R."/>
            <person name="Seaver E.C."/>
            <person name="Weisblat D.A."/>
            <person name="Putnam N.H."/>
            <person name="Grigoriev I.V."/>
            <person name="Rokhsar D.S."/>
        </authorList>
    </citation>
    <scope>NUCLEOTIDE SEQUENCE</scope>
    <source>
        <strain evidence="8">I ESC-2004</strain>
    </source>
</reference>
<dbReference type="EMBL" id="KB297743">
    <property type="protein sequence ID" value="ELU09978.1"/>
    <property type="molecule type" value="Genomic_DNA"/>
</dbReference>
<evidence type="ECO:0008006" key="9">
    <source>
        <dbReference type="Google" id="ProtNLM"/>
    </source>
</evidence>
<dbReference type="HOGENOM" id="CLU_689367_0_0_1"/>
<reference evidence="6 8" key="2">
    <citation type="journal article" date="2013" name="Nature">
        <title>Insights into bilaterian evolution from three spiralian genomes.</title>
        <authorList>
            <person name="Simakov O."/>
            <person name="Marletaz F."/>
            <person name="Cho S.J."/>
            <person name="Edsinger-Gonzales E."/>
            <person name="Havlak P."/>
            <person name="Hellsten U."/>
            <person name="Kuo D.H."/>
            <person name="Larsson T."/>
            <person name="Lv J."/>
            <person name="Arendt D."/>
            <person name="Savage R."/>
            <person name="Osoegawa K."/>
            <person name="de Jong P."/>
            <person name="Grimwood J."/>
            <person name="Chapman J.A."/>
            <person name="Shapiro H."/>
            <person name="Aerts A."/>
            <person name="Otillar R.P."/>
            <person name="Terry A.Y."/>
            <person name="Boore J.L."/>
            <person name="Grigoriev I.V."/>
            <person name="Lindberg D.R."/>
            <person name="Seaver E.C."/>
            <person name="Weisblat D.A."/>
            <person name="Putnam N.H."/>
            <person name="Rokhsar D.S."/>
        </authorList>
    </citation>
    <scope>NUCLEOTIDE SEQUENCE</scope>
    <source>
        <strain evidence="6 8">I ESC-2004</strain>
    </source>
</reference>
<dbReference type="PROSITE" id="PS50228">
    <property type="entry name" value="SUEL_LECTIN"/>
    <property type="match status" value="1"/>
</dbReference>
<feature type="domain" description="CUB" evidence="4">
    <location>
        <begin position="168"/>
        <end position="287"/>
    </location>
</feature>
<dbReference type="Proteomes" id="UP000014760">
    <property type="component" value="Unassembled WGS sequence"/>
</dbReference>
<comment type="caution">
    <text evidence="2">Lacks conserved residue(s) required for the propagation of feature annotation.</text>
</comment>
<keyword evidence="1 2" id="KW-1015">Disulfide bond</keyword>
<evidence type="ECO:0000256" key="2">
    <source>
        <dbReference type="PROSITE-ProRule" id="PRU00059"/>
    </source>
</evidence>
<reference evidence="7" key="3">
    <citation type="submission" date="2015-06" db="UniProtKB">
        <authorList>
            <consortium name="EnsemblMetazoa"/>
        </authorList>
    </citation>
    <scope>IDENTIFICATION</scope>
</reference>
<dbReference type="InterPro" id="IPR035914">
    <property type="entry name" value="Sperma_CUB_dom_sf"/>
</dbReference>
<dbReference type="PANTHER" id="PTHR46780">
    <property type="entry name" value="PROTEIN EVA-1"/>
    <property type="match status" value="1"/>
</dbReference>
<protein>
    <recommendedName>
        <fullName evidence="9">SUEL-type lectin domain-containing protein</fullName>
    </recommendedName>
</protein>
<feature type="domain" description="SUEL-type lectin" evidence="5">
    <location>
        <begin position="67"/>
        <end position="155"/>
    </location>
</feature>
<sequence length="400" mass="45051">MSKRLNRVPQEKFEFLEISGVILILFPINPSFGAFFGVFKHCHQPTAVLSIATCILPFGFQNNMQEVCLWKSFEATCKPDEVVIMTHARYGRMQLGRCITKNMGHLGCSADVLPVVETICSGRTTCSFSVPDSRLDSYKPCSELQSYLEASFRCQRVQTIRDSICHTCDFVRTVEGSGYISNLITRETGCGSTECPWRIAADPGQQIQVTLLDYGVKEEGAGLPTSSVCKVYAVLKEGNPARTETVCGGLPNRHRIVYVSQTHSLEIRVRSKSTSTDDHFLLHYKRMSVAIIAGVAFVICALVVTIGLGCYKLRNSSRPHQHHHPQPSPEDIYQRSLHRAEEIHLTYTAAGLRDYKEPCVHHTLERHKDTCDFRHDLAHIWETPLPHEPPNKLHTLQHHV</sequence>
<dbReference type="EnsemblMetazoa" id="CapteT221826">
    <property type="protein sequence ID" value="CapteP221826"/>
    <property type="gene ID" value="CapteG221826"/>
</dbReference>
<accession>R7UV07</accession>
<keyword evidence="8" id="KW-1185">Reference proteome</keyword>
<dbReference type="EMBL" id="AMQN01006159">
    <property type="status" value="NOT_ANNOTATED_CDS"/>
    <property type="molecule type" value="Genomic_DNA"/>
</dbReference>
<name>R7UV07_CAPTE</name>
<dbReference type="GO" id="GO:0030246">
    <property type="term" value="F:carbohydrate binding"/>
    <property type="evidence" value="ECO:0007669"/>
    <property type="project" value="InterPro"/>
</dbReference>
<evidence type="ECO:0000259" key="4">
    <source>
        <dbReference type="PROSITE" id="PS01180"/>
    </source>
</evidence>
<feature type="disulfide bond" evidence="2">
    <location>
        <begin position="168"/>
        <end position="195"/>
    </location>
</feature>
<evidence type="ECO:0000256" key="1">
    <source>
        <dbReference type="ARBA" id="ARBA00023157"/>
    </source>
</evidence>
<evidence type="ECO:0000256" key="3">
    <source>
        <dbReference type="SAM" id="Phobius"/>
    </source>
</evidence>
<dbReference type="InterPro" id="IPR000922">
    <property type="entry name" value="Lectin_gal-bd_dom"/>
</dbReference>
<evidence type="ECO:0000313" key="6">
    <source>
        <dbReference type="EMBL" id="ELU09978.1"/>
    </source>
</evidence>
<dbReference type="CDD" id="cd22823">
    <property type="entry name" value="Gal_Rha_Lectin"/>
    <property type="match status" value="1"/>
</dbReference>
<evidence type="ECO:0000259" key="5">
    <source>
        <dbReference type="PROSITE" id="PS50228"/>
    </source>
</evidence>
<dbReference type="Gene3D" id="2.60.120.290">
    <property type="entry name" value="Spermadhesin, CUB domain"/>
    <property type="match status" value="1"/>
</dbReference>
<dbReference type="InterPro" id="IPR043159">
    <property type="entry name" value="Lectin_gal-bd_sf"/>
</dbReference>